<evidence type="ECO:0000313" key="2">
    <source>
        <dbReference type="EMBL" id="KAK2562773.1"/>
    </source>
</evidence>
<organism evidence="2 3">
    <name type="scientific">Acropora cervicornis</name>
    <name type="common">Staghorn coral</name>
    <dbReference type="NCBI Taxonomy" id="6130"/>
    <lineage>
        <taxon>Eukaryota</taxon>
        <taxon>Metazoa</taxon>
        <taxon>Cnidaria</taxon>
        <taxon>Anthozoa</taxon>
        <taxon>Hexacorallia</taxon>
        <taxon>Scleractinia</taxon>
        <taxon>Astrocoeniina</taxon>
        <taxon>Acroporidae</taxon>
        <taxon>Acropora</taxon>
    </lineage>
</organism>
<dbReference type="PANTHER" id="PTHR14024:SF49">
    <property type="entry name" value="LIPID STORAGE DROPLETS SURFACE-BINDING PROTEIN 1"/>
    <property type="match status" value="1"/>
</dbReference>
<keyword evidence="3" id="KW-1185">Reference proteome</keyword>
<dbReference type="GO" id="GO:0005811">
    <property type="term" value="C:lipid droplet"/>
    <property type="evidence" value="ECO:0007669"/>
    <property type="project" value="TreeGrafter"/>
</dbReference>
<dbReference type="EMBL" id="JARQWQ010000027">
    <property type="protein sequence ID" value="KAK2562773.1"/>
    <property type="molecule type" value="Genomic_DNA"/>
</dbReference>
<comment type="caution">
    <text evidence="2">The sequence shown here is derived from an EMBL/GenBank/DDBJ whole genome shotgun (WGS) entry which is preliminary data.</text>
</comment>
<dbReference type="PANTHER" id="PTHR14024">
    <property type="entry name" value="PERILIPIN"/>
    <property type="match status" value="1"/>
</dbReference>
<protein>
    <submittedName>
        <fullName evidence="2">Uncharacterized protein</fullName>
    </submittedName>
</protein>
<dbReference type="AlphaFoldDB" id="A0AAD9V679"/>
<evidence type="ECO:0000313" key="3">
    <source>
        <dbReference type="Proteomes" id="UP001249851"/>
    </source>
</evidence>
<reference evidence="2" key="2">
    <citation type="journal article" date="2023" name="Science">
        <title>Genomic signatures of disease resistance in endangered staghorn corals.</title>
        <authorList>
            <person name="Vollmer S.V."/>
            <person name="Selwyn J.D."/>
            <person name="Despard B.A."/>
            <person name="Roesel C.L."/>
        </authorList>
    </citation>
    <scope>NUCLEOTIDE SEQUENCE</scope>
    <source>
        <strain evidence="2">K2</strain>
    </source>
</reference>
<dbReference type="Proteomes" id="UP001249851">
    <property type="component" value="Unassembled WGS sequence"/>
</dbReference>
<evidence type="ECO:0000256" key="1">
    <source>
        <dbReference type="SAM" id="MobiDB-lite"/>
    </source>
</evidence>
<feature type="compositionally biased region" description="Basic and acidic residues" evidence="1">
    <location>
        <begin position="335"/>
        <end position="345"/>
    </location>
</feature>
<feature type="compositionally biased region" description="Basic and acidic residues" evidence="1">
    <location>
        <begin position="367"/>
        <end position="443"/>
    </location>
</feature>
<accession>A0AAD9V679</accession>
<dbReference type="GO" id="GO:0010890">
    <property type="term" value="P:positive regulation of triglyceride storage"/>
    <property type="evidence" value="ECO:0007669"/>
    <property type="project" value="TreeGrafter"/>
</dbReference>
<feature type="compositionally biased region" description="Acidic residues" evidence="1">
    <location>
        <begin position="295"/>
        <end position="319"/>
    </location>
</feature>
<proteinExistence type="predicted"/>
<reference evidence="2" key="1">
    <citation type="journal article" date="2023" name="G3 (Bethesda)">
        <title>Whole genome assembly and annotation of the endangered Caribbean coral Acropora cervicornis.</title>
        <authorList>
            <person name="Selwyn J.D."/>
            <person name="Vollmer S.V."/>
        </authorList>
    </citation>
    <scope>NUCLEOTIDE SEQUENCE</scope>
    <source>
        <strain evidence="2">K2</strain>
    </source>
</reference>
<sequence>MAAETEPANNGTVSEVATSRPESSQFGKVFNRLYEVPAVNVVCTKVSGLYVCTRNSVKPIQLGFAAAEVTVKTAVVTTQKVYSALPATGLIGKLKTGLETKVSQVDDLACDGIELMQKTWPLVQEKKDQILAFGEDKLEQSDLAEFLLIVTEAAVDYCKPTQTKRKYKALDIAHDRPVVLTKVDRIWGVNNNIMTAGAKVVSLVTSVPLAGVNATKNAAKWSWSFTQGILQSLPLIGQKKEEPRRSTRKVKGNYRRMVNEADPFATSPDRKRKYQQGENEGALTEQLVYVNDNYVSEDDPDYVPDDDEESASTDDEEGSEHEVDEHGTKQQQTKSELKSPKKEQKQPTFDSNSQEKKTPQAKMVNGAEKEKNIKKTKEEIGKTEKGDEKKPSKEDSKPKTGVEKVKPSQEEEAKNKKGGEETQANKKDNAKTNKGQHGKEDYTTVKSLLNLKLY</sequence>
<name>A0AAD9V679_ACRCE</name>
<dbReference type="GO" id="GO:0019915">
    <property type="term" value="P:lipid storage"/>
    <property type="evidence" value="ECO:0007669"/>
    <property type="project" value="TreeGrafter"/>
</dbReference>
<feature type="region of interest" description="Disordered" evidence="1">
    <location>
        <begin position="238"/>
        <end position="454"/>
    </location>
</feature>
<gene>
    <name evidence="2" type="ORF">P5673_013718</name>
</gene>
<dbReference type="GO" id="GO:0005829">
    <property type="term" value="C:cytosol"/>
    <property type="evidence" value="ECO:0007669"/>
    <property type="project" value="TreeGrafter"/>
</dbReference>